<dbReference type="AlphaFoldDB" id="A0A171KTJ9"/>
<proteinExistence type="predicted"/>
<evidence type="ECO:0000256" key="1">
    <source>
        <dbReference type="SAM" id="Phobius"/>
    </source>
</evidence>
<protein>
    <submittedName>
        <fullName evidence="2">Uncharacterized protein</fullName>
    </submittedName>
</protein>
<reference evidence="2 3" key="1">
    <citation type="submission" date="2015-04" db="EMBL/GenBank/DDBJ databases">
        <title>Genome sequence of Kerstersia gyiorum CG1.</title>
        <authorList>
            <person name="Greninger A.L."/>
            <person name="Kozyreva V."/>
            <person name="Chaturvedi V."/>
        </authorList>
    </citation>
    <scope>NUCLEOTIDE SEQUENCE [LARGE SCALE GENOMIC DNA]</scope>
    <source>
        <strain evidence="2 3">CG1</strain>
    </source>
</reference>
<sequence length="92" mass="9806">MAEVMLVPEASLFLAGFAGGYLPFPGLLGMVSQAPVPQGWRLASESIRAGSQWRMMPVHRLSAAGAKALGSPCFSLRKIVSVMCKKHCFIGV</sequence>
<keyword evidence="1" id="KW-1133">Transmembrane helix</keyword>
<comment type="caution">
    <text evidence="2">The sequence shown here is derived from an EMBL/GenBank/DDBJ whole genome shotgun (WGS) entry which is preliminary data.</text>
</comment>
<organism evidence="2 3">
    <name type="scientific">Kerstersia gyiorum</name>
    <dbReference type="NCBI Taxonomy" id="206506"/>
    <lineage>
        <taxon>Bacteria</taxon>
        <taxon>Pseudomonadati</taxon>
        <taxon>Pseudomonadota</taxon>
        <taxon>Betaproteobacteria</taxon>
        <taxon>Burkholderiales</taxon>
        <taxon>Alcaligenaceae</taxon>
        <taxon>Kerstersia</taxon>
    </lineage>
</organism>
<gene>
    <name evidence="2" type="ORF">AAV32_07835</name>
</gene>
<accession>A0A171KTJ9</accession>
<name>A0A171KTJ9_9BURK</name>
<evidence type="ECO:0000313" key="2">
    <source>
        <dbReference type="EMBL" id="KKO72216.1"/>
    </source>
</evidence>
<keyword evidence="3" id="KW-1185">Reference proteome</keyword>
<keyword evidence="1" id="KW-0472">Membrane</keyword>
<evidence type="ECO:0000313" key="3">
    <source>
        <dbReference type="Proteomes" id="UP000078084"/>
    </source>
</evidence>
<dbReference type="EMBL" id="LBNE01000003">
    <property type="protein sequence ID" value="KKO72216.1"/>
    <property type="molecule type" value="Genomic_DNA"/>
</dbReference>
<dbReference type="Proteomes" id="UP000078084">
    <property type="component" value="Unassembled WGS sequence"/>
</dbReference>
<feature type="transmembrane region" description="Helical" evidence="1">
    <location>
        <begin position="12"/>
        <end position="31"/>
    </location>
</feature>
<keyword evidence="1" id="KW-0812">Transmembrane</keyword>